<feature type="transmembrane region" description="Helical" evidence="1">
    <location>
        <begin position="25"/>
        <end position="45"/>
    </location>
</feature>
<keyword evidence="1" id="KW-0812">Transmembrane</keyword>
<gene>
    <name evidence="2" type="ORF">CQA63_02060</name>
</gene>
<reference evidence="2 3" key="1">
    <citation type="submission" date="2018-04" db="EMBL/GenBank/DDBJ databases">
        <title>Novel Campyloabacter and Helicobacter Species and Strains.</title>
        <authorList>
            <person name="Mannion A.J."/>
            <person name="Shen Z."/>
            <person name="Fox J.G."/>
        </authorList>
    </citation>
    <scope>NUCLEOTIDE SEQUENCE [LARGE SCALE GENOMIC DNA]</scope>
    <source>
        <strain evidence="2 3">MIT 98-6070</strain>
    </source>
</reference>
<dbReference type="Proteomes" id="UP000256599">
    <property type="component" value="Unassembled WGS sequence"/>
</dbReference>
<keyword evidence="1" id="KW-0472">Membrane</keyword>
<sequence>MFHPKECNIIVSRDFCFFGALDIKVIKAILLLYLVCGLVYLIVFLNHSNKVSLALAFAGFASGFIRPSSLSYKSKEITTPATLSLKITKHEMISKPLRDIYCPNMAKTILAP</sequence>
<proteinExistence type="predicted"/>
<protein>
    <submittedName>
        <fullName evidence="2">Uncharacterized protein</fullName>
    </submittedName>
</protein>
<evidence type="ECO:0000313" key="3">
    <source>
        <dbReference type="Proteomes" id="UP000256599"/>
    </source>
</evidence>
<name>A0A3D8I6H8_9HELI</name>
<organism evidence="2 3">
    <name type="scientific">Helicobacter marmotae</name>
    <dbReference type="NCBI Taxonomy" id="152490"/>
    <lineage>
        <taxon>Bacteria</taxon>
        <taxon>Pseudomonadati</taxon>
        <taxon>Campylobacterota</taxon>
        <taxon>Epsilonproteobacteria</taxon>
        <taxon>Campylobacterales</taxon>
        <taxon>Helicobacteraceae</taxon>
        <taxon>Helicobacter</taxon>
    </lineage>
</organism>
<accession>A0A3D8I6H8</accession>
<dbReference type="AlphaFoldDB" id="A0A3D8I6H8"/>
<evidence type="ECO:0000256" key="1">
    <source>
        <dbReference type="SAM" id="Phobius"/>
    </source>
</evidence>
<keyword evidence="1" id="KW-1133">Transmembrane helix</keyword>
<comment type="caution">
    <text evidence="2">The sequence shown here is derived from an EMBL/GenBank/DDBJ whole genome shotgun (WGS) entry which is preliminary data.</text>
</comment>
<keyword evidence="3" id="KW-1185">Reference proteome</keyword>
<evidence type="ECO:0000313" key="2">
    <source>
        <dbReference type="EMBL" id="RDU60769.1"/>
    </source>
</evidence>
<dbReference type="EMBL" id="NXLR01000002">
    <property type="protein sequence ID" value="RDU60769.1"/>
    <property type="molecule type" value="Genomic_DNA"/>
</dbReference>